<reference evidence="3 4" key="1">
    <citation type="journal article" date="2010" name="Stand. Genomic Sci.">
        <title>Complete genome sequence of Xylanimonas cellulosilytica type strain (XIL07).</title>
        <authorList>
            <person name="Foster B."/>
            <person name="Pukall R."/>
            <person name="Abt B."/>
            <person name="Nolan M."/>
            <person name="Glavina Del Rio T."/>
            <person name="Chen F."/>
            <person name="Lucas S."/>
            <person name="Tice H."/>
            <person name="Pitluck S."/>
            <person name="Cheng J.-F."/>
            <person name="Chertkov O."/>
            <person name="Brettin T."/>
            <person name="Han C."/>
            <person name="Detter J.C."/>
            <person name="Bruce D."/>
            <person name="Goodwin L."/>
            <person name="Ivanova N."/>
            <person name="Mavromatis K."/>
            <person name="Pati A."/>
            <person name="Mikhailova N."/>
            <person name="Chen A."/>
            <person name="Palaniappan K."/>
            <person name="Land M."/>
            <person name="Hauser L."/>
            <person name="Chang Y.-J."/>
            <person name="Jeffries C.D."/>
            <person name="Chain P."/>
            <person name="Rohde M."/>
            <person name="Goeker M."/>
            <person name="Bristow J."/>
            <person name="Eisen J.A."/>
            <person name="Markowitz V."/>
            <person name="Hugenholtz P."/>
            <person name="Kyrpides N.C."/>
            <person name="Klenk H.-P."/>
            <person name="Lapidus A."/>
        </authorList>
    </citation>
    <scope>NUCLEOTIDE SEQUENCE [LARGE SCALE GENOMIC DNA]</scope>
    <source>
        <strain evidence="4">DSM 15894 / CECT 5975 / LMG 20990 / XIL07</strain>
        <plasmid evidence="4">Plasmid pXCEL01</plasmid>
    </source>
</reference>
<feature type="transmembrane region" description="Helical" evidence="2">
    <location>
        <begin position="124"/>
        <end position="143"/>
    </location>
</feature>
<keyword evidence="3" id="KW-0614">Plasmid</keyword>
<keyword evidence="2" id="KW-0472">Membrane</keyword>
<keyword evidence="2" id="KW-1133">Transmembrane helix</keyword>
<proteinExistence type="predicted"/>
<accession>D1C0U7</accession>
<evidence type="ECO:0000313" key="4">
    <source>
        <dbReference type="Proteomes" id="UP000002255"/>
    </source>
</evidence>
<sequence>MTSTASDASAVAHAQSSPDRPRRAAFVAFLYRTAFGMAGLGATAYSYMAIVSLLLELDAPSWVAWGLGGFIEIGLVGSALGALHAVMTKRDPALFMTLTWVLSFTTGGMAAWHETLTRPDPAMWVALRLIVPFLAAVFWHVLLSGASHLNAGVNPVTAVLHLLSRTRGSLRLWSKERKAENLMHAVIRAGEDVRAAEAGAAGRTSIPTRGRRPLTLRKLHDRERDARDAALRVLGIEEYRVRYAAWVQDLQATDIERARTSQFGGPVTDDAIEVDTGGADLEREVIDLEVTSQALATSVTRTDRAVTGAQATVEVTPDTAGERPALSGDAVSSASQSGVVLVPRQPAPVTSRPAPPGPRNARSDRHGAAGDTDAADVTDELVPLAATASTHERGTRARELHVSGVDVDVIAAIVGRSRRQVFRYLGGEDTDTPPRGVPAVTVSSADSVTSISAGVDEEIRMPAGVGV</sequence>
<feature type="region of interest" description="Disordered" evidence="1">
    <location>
        <begin position="316"/>
        <end position="374"/>
    </location>
</feature>
<gene>
    <name evidence="3" type="ORF">Xcel_3414</name>
</gene>
<evidence type="ECO:0000313" key="3">
    <source>
        <dbReference type="EMBL" id="ACZ32413.1"/>
    </source>
</evidence>
<feature type="transmembrane region" description="Helical" evidence="2">
    <location>
        <begin position="29"/>
        <end position="50"/>
    </location>
</feature>
<dbReference type="EMBL" id="CP001822">
    <property type="protein sequence ID" value="ACZ32413.1"/>
    <property type="molecule type" value="Genomic_DNA"/>
</dbReference>
<name>D1C0U7_XYLCX</name>
<dbReference type="RefSeq" id="WP_012880153.1">
    <property type="nucleotide sequence ID" value="NC_013531.1"/>
</dbReference>
<feature type="transmembrane region" description="Helical" evidence="2">
    <location>
        <begin position="93"/>
        <end position="112"/>
    </location>
</feature>
<evidence type="ECO:0000256" key="1">
    <source>
        <dbReference type="SAM" id="MobiDB-lite"/>
    </source>
</evidence>
<keyword evidence="4" id="KW-1185">Reference proteome</keyword>
<protein>
    <recommendedName>
        <fullName evidence="5">DUF2637 domain-containing protein</fullName>
    </recommendedName>
</protein>
<dbReference type="AlphaFoldDB" id="D1C0U7"/>
<dbReference type="KEGG" id="xce:Xcel_3414"/>
<evidence type="ECO:0000256" key="2">
    <source>
        <dbReference type="SAM" id="Phobius"/>
    </source>
</evidence>
<keyword evidence="2" id="KW-0812">Transmembrane</keyword>
<geneLocation type="plasmid" evidence="3 4">
    <name>pXCEL01</name>
</geneLocation>
<organism evidence="3 4">
    <name type="scientific">Xylanimonas cellulosilytica (strain DSM 15894 / JCM 12276 / CECT 5975 / KCTC 9989 / LMG 20990 / NBRC 107835 / XIL07)</name>
    <dbReference type="NCBI Taxonomy" id="446471"/>
    <lineage>
        <taxon>Bacteria</taxon>
        <taxon>Bacillati</taxon>
        <taxon>Actinomycetota</taxon>
        <taxon>Actinomycetes</taxon>
        <taxon>Micrococcales</taxon>
        <taxon>Promicromonosporaceae</taxon>
        <taxon>Xylanimonas</taxon>
    </lineage>
</organism>
<evidence type="ECO:0008006" key="5">
    <source>
        <dbReference type="Google" id="ProtNLM"/>
    </source>
</evidence>
<dbReference type="Proteomes" id="UP000002255">
    <property type="component" value="Plasmid pXCEL01"/>
</dbReference>
<dbReference type="OrthoDB" id="5149098at2"/>
<dbReference type="HOGENOM" id="CLU_585183_0_0_11"/>
<feature type="transmembrane region" description="Helical" evidence="2">
    <location>
        <begin position="62"/>
        <end position="86"/>
    </location>
</feature>
<dbReference type="eggNOG" id="COG1191">
    <property type="taxonomic scope" value="Bacteria"/>
</dbReference>